<dbReference type="PANTHER" id="PTHR36448:SF2">
    <property type="entry name" value="CUPIN TYPE-1 DOMAIN-CONTAINING PROTEIN"/>
    <property type="match status" value="1"/>
</dbReference>
<keyword evidence="3" id="KW-1185">Reference proteome</keyword>
<dbReference type="InterPro" id="IPR011051">
    <property type="entry name" value="RmlC_Cupin_sf"/>
</dbReference>
<dbReference type="EMBL" id="JACARY010000040">
    <property type="protein sequence ID" value="NWD96457.1"/>
    <property type="molecule type" value="Genomic_DNA"/>
</dbReference>
<dbReference type="Pfam" id="PF07883">
    <property type="entry name" value="Cupin_2"/>
    <property type="match status" value="1"/>
</dbReference>
<evidence type="ECO:0000259" key="1">
    <source>
        <dbReference type="Pfam" id="PF07883"/>
    </source>
</evidence>
<comment type="caution">
    <text evidence="2">The sequence shown here is derived from an EMBL/GenBank/DDBJ whole genome shotgun (WGS) entry which is preliminary data.</text>
</comment>
<sequence length="178" mass="19361">MKNTRQVVSTLKTLMLKPNGWVPNNRRLPVIIYESAISVTGKDPAALFEKIFAAHGWPPQWRDGVYHYHHYHTEGHEVLGVVSGQARLMLGGPDGQVVEVKKGDVLLLPAGTGHCNLGSSADFLVVGAYPPGQHADIRREAPSKAQLKNIAALPFPEYDPVYGEAGGLITHWGIGKPE</sequence>
<accession>A0ABX2QXB9</accession>
<dbReference type="PANTHER" id="PTHR36448">
    <property type="entry name" value="BLR7373 PROTEIN"/>
    <property type="match status" value="1"/>
</dbReference>
<proteinExistence type="predicted"/>
<reference evidence="2 3" key="1">
    <citation type="submission" date="2020-04" db="EMBL/GenBank/DDBJ databases">
        <title>Molecular characterization of pseudomonads from Agaricus bisporus reveal novel blotch 2 pathogens in Western Europe.</title>
        <authorList>
            <person name="Taparia T."/>
            <person name="Krijger M."/>
            <person name="Haynes E."/>
            <person name="Elpinstone J.G."/>
            <person name="Noble R."/>
            <person name="Van Der Wolf J."/>
        </authorList>
    </citation>
    <scope>NUCLEOTIDE SEQUENCE [LARGE SCALE GENOMIC DNA]</scope>
    <source>
        <strain evidence="2 3">P7774</strain>
    </source>
</reference>
<evidence type="ECO:0000313" key="3">
    <source>
        <dbReference type="Proteomes" id="UP000572863"/>
    </source>
</evidence>
<dbReference type="InterPro" id="IPR014500">
    <property type="entry name" value="UCP019307_cupin"/>
</dbReference>
<name>A0ABX2QXB9_9PSED</name>
<dbReference type="InterPro" id="IPR013096">
    <property type="entry name" value="Cupin_2"/>
</dbReference>
<gene>
    <name evidence="2" type="ORF">HX871_18690</name>
</gene>
<dbReference type="Gene3D" id="2.60.120.10">
    <property type="entry name" value="Jelly Rolls"/>
    <property type="match status" value="1"/>
</dbReference>
<dbReference type="InterPro" id="IPR014710">
    <property type="entry name" value="RmlC-like_jellyroll"/>
</dbReference>
<feature type="domain" description="Cupin type-2" evidence="1">
    <location>
        <begin position="69"/>
        <end position="115"/>
    </location>
</feature>
<dbReference type="RefSeq" id="WP_177060460.1">
    <property type="nucleotide sequence ID" value="NZ_JACARY010000040.1"/>
</dbReference>
<dbReference type="PIRSF" id="PIRSF019307">
    <property type="entry name" value="UCP019307"/>
    <property type="match status" value="1"/>
</dbReference>
<dbReference type="SUPFAM" id="SSF51182">
    <property type="entry name" value="RmlC-like cupins"/>
    <property type="match status" value="1"/>
</dbReference>
<dbReference type="InterPro" id="IPR047121">
    <property type="entry name" value="YjiB-like"/>
</dbReference>
<protein>
    <submittedName>
        <fullName evidence="2">Cupin domain-containing protein</fullName>
    </submittedName>
</protein>
<dbReference type="CDD" id="cd02219">
    <property type="entry name" value="cupin_YjlB-like"/>
    <property type="match status" value="1"/>
</dbReference>
<evidence type="ECO:0000313" key="2">
    <source>
        <dbReference type="EMBL" id="NWD96457.1"/>
    </source>
</evidence>
<dbReference type="Proteomes" id="UP000572863">
    <property type="component" value="Unassembled WGS sequence"/>
</dbReference>
<organism evidence="2 3">
    <name type="scientific">Pseudomonas reactans</name>
    <dbReference type="NCBI Taxonomy" id="117680"/>
    <lineage>
        <taxon>Bacteria</taxon>
        <taxon>Pseudomonadati</taxon>
        <taxon>Pseudomonadota</taxon>
        <taxon>Gammaproteobacteria</taxon>
        <taxon>Pseudomonadales</taxon>
        <taxon>Pseudomonadaceae</taxon>
        <taxon>Pseudomonas</taxon>
    </lineage>
</organism>